<sequence>MSIAMLSKVISFLETDSMFNQTMRVCFSAVCSLAFYGMCRINEVLQMEKGDIQAWATEAVSQKWL</sequence>
<gene>
    <name evidence="1" type="ORF">PHMEG_00016153</name>
</gene>
<dbReference type="OrthoDB" id="109287at2759"/>
<reference evidence="2" key="1">
    <citation type="submission" date="2017-03" db="EMBL/GenBank/DDBJ databases">
        <title>Phytopthora megakarya and P. palmivora, two closely related causual agents of cacao black pod achieved similar genome size and gene model numbers by different mechanisms.</title>
        <authorList>
            <person name="Ali S."/>
            <person name="Shao J."/>
            <person name="Larry D.J."/>
            <person name="Kronmiller B."/>
            <person name="Shen D."/>
            <person name="Strem M.D."/>
            <person name="Melnick R.L."/>
            <person name="Guiltinan M.J."/>
            <person name="Tyler B.M."/>
            <person name="Meinhardt L.W."/>
            <person name="Bailey B.A."/>
        </authorList>
    </citation>
    <scope>NUCLEOTIDE SEQUENCE [LARGE SCALE GENOMIC DNA]</scope>
    <source>
        <strain evidence="2">zdho120</strain>
    </source>
</reference>
<dbReference type="AlphaFoldDB" id="A0A225VZZ8"/>
<evidence type="ECO:0000313" key="1">
    <source>
        <dbReference type="EMBL" id="OWZ10912.1"/>
    </source>
</evidence>
<evidence type="ECO:0000313" key="2">
    <source>
        <dbReference type="Proteomes" id="UP000198211"/>
    </source>
</evidence>
<dbReference type="EMBL" id="NBNE01002288">
    <property type="protein sequence ID" value="OWZ10912.1"/>
    <property type="molecule type" value="Genomic_DNA"/>
</dbReference>
<keyword evidence="2" id="KW-1185">Reference proteome</keyword>
<protein>
    <submittedName>
        <fullName evidence="1">Uncharacterized protein</fullName>
    </submittedName>
</protein>
<accession>A0A225VZZ8</accession>
<comment type="caution">
    <text evidence="1">The sequence shown here is derived from an EMBL/GenBank/DDBJ whole genome shotgun (WGS) entry which is preliminary data.</text>
</comment>
<name>A0A225VZZ8_9STRA</name>
<proteinExistence type="predicted"/>
<dbReference type="STRING" id="4795.A0A225VZZ8"/>
<dbReference type="Proteomes" id="UP000198211">
    <property type="component" value="Unassembled WGS sequence"/>
</dbReference>
<organism evidence="1 2">
    <name type="scientific">Phytophthora megakarya</name>
    <dbReference type="NCBI Taxonomy" id="4795"/>
    <lineage>
        <taxon>Eukaryota</taxon>
        <taxon>Sar</taxon>
        <taxon>Stramenopiles</taxon>
        <taxon>Oomycota</taxon>
        <taxon>Peronosporomycetes</taxon>
        <taxon>Peronosporales</taxon>
        <taxon>Peronosporaceae</taxon>
        <taxon>Phytophthora</taxon>
    </lineage>
</organism>